<dbReference type="Proteomes" id="UP000005870">
    <property type="component" value="Chromosome"/>
</dbReference>
<protein>
    <submittedName>
        <fullName evidence="2">Uncharacterized protein</fullName>
    </submittedName>
</protein>
<dbReference type="STRING" id="1045855.DSC_13710"/>
<dbReference type="EMBL" id="CP003093">
    <property type="protein sequence ID" value="AER57386.1"/>
    <property type="molecule type" value="Genomic_DNA"/>
</dbReference>
<feature type="region of interest" description="Disordered" evidence="1">
    <location>
        <begin position="1"/>
        <end position="35"/>
    </location>
</feature>
<feature type="compositionally biased region" description="Polar residues" evidence="1">
    <location>
        <begin position="1"/>
        <end position="17"/>
    </location>
</feature>
<reference evidence="2 3" key="1">
    <citation type="journal article" date="2012" name="J. Bacteriol.">
        <title>Complete Genome Sequence of the BTEX-Degrading Bacterium Pseudoxanthomonas spadix BD-a59.</title>
        <authorList>
            <person name="Lee S.H."/>
            <person name="Jin H.M."/>
            <person name="Lee H.J."/>
            <person name="Kim J.M."/>
            <person name="Jeon C.O."/>
        </authorList>
    </citation>
    <scope>NUCLEOTIDE SEQUENCE [LARGE SCALE GENOMIC DNA]</scope>
    <source>
        <strain evidence="2 3">BD-a59</strain>
    </source>
</reference>
<dbReference type="KEGG" id="psd:DSC_13710"/>
<name>G7UTE0_PSEUP</name>
<sequence>MTARAGSTTFSASQSPSVRLVARPAISDSKQGHPQ</sequence>
<dbReference type="HOGENOM" id="CLU_3366801_0_0_6"/>
<evidence type="ECO:0000313" key="3">
    <source>
        <dbReference type="Proteomes" id="UP000005870"/>
    </source>
</evidence>
<keyword evidence="3" id="KW-1185">Reference proteome</keyword>
<accession>G7UTE0</accession>
<evidence type="ECO:0000256" key="1">
    <source>
        <dbReference type="SAM" id="MobiDB-lite"/>
    </source>
</evidence>
<organism evidence="2 3">
    <name type="scientific">Pseudoxanthomonas spadix (strain BD-a59)</name>
    <dbReference type="NCBI Taxonomy" id="1045855"/>
    <lineage>
        <taxon>Bacteria</taxon>
        <taxon>Pseudomonadati</taxon>
        <taxon>Pseudomonadota</taxon>
        <taxon>Gammaproteobacteria</taxon>
        <taxon>Lysobacterales</taxon>
        <taxon>Lysobacteraceae</taxon>
        <taxon>Pseudoxanthomonas</taxon>
    </lineage>
</organism>
<gene>
    <name evidence="2" type="ordered locus">DSC_13710</name>
</gene>
<proteinExistence type="predicted"/>
<dbReference type="AlphaFoldDB" id="G7UTE0"/>
<evidence type="ECO:0000313" key="2">
    <source>
        <dbReference type="EMBL" id="AER57386.1"/>
    </source>
</evidence>